<dbReference type="Pfam" id="PF01966">
    <property type="entry name" value="HD"/>
    <property type="match status" value="1"/>
</dbReference>
<evidence type="ECO:0000259" key="2">
    <source>
        <dbReference type="Pfam" id="PF01966"/>
    </source>
</evidence>
<name>A0A5R8Q8Q8_9FIRM</name>
<dbReference type="FunCoup" id="A0A5R8Q8Q8">
    <property type="interactions" value="2"/>
</dbReference>
<reference evidence="3 4" key="1">
    <citation type="submission" date="2019-05" db="EMBL/GenBank/DDBJ databases">
        <title>Culicoidintestinum kansasii gen. nov., sp. nov. from the gastrointestinal tract of the biting midge, Culicoides sonorensis.</title>
        <authorList>
            <person name="Neupane S."/>
            <person name="Ghosh A."/>
            <person name="Gunther S."/>
            <person name="Martin K."/>
            <person name="Zurek L."/>
        </authorList>
    </citation>
    <scope>NUCLEOTIDE SEQUENCE [LARGE SCALE GENOMIC DNA]</scope>
    <source>
        <strain evidence="3 4">CS-1</strain>
    </source>
</reference>
<dbReference type="InterPro" id="IPR050798">
    <property type="entry name" value="YhaM_exoribonuc/phosphodiest"/>
</dbReference>
<evidence type="ECO:0000313" key="4">
    <source>
        <dbReference type="Proteomes" id="UP000306912"/>
    </source>
</evidence>
<proteinExistence type="predicted"/>
<dbReference type="CDD" id="cd00077">
    <property type="entry name" value="HDc"/>
    <property type="match status" value="1"/>
</dbReference>
<dbReference type="GO" id="GO:0031125">
    <property type="term" value="P:rRNA 3'-end processing"/>
    <property type="evidence" value="ECO:0007669"/>
    <property type="project" value="TreeGrafter"/>
</dbReference>
<sequence length="302" mass="33852">MLYALVANVTSKTAANGIYLDVDLQDSTGSTVGKVWQATEEQLQIIGGFIGKIVNVTGVKVTYRDQMQLKISNITEADSQAIEMFVESAPVAKNELQESIERYILLVEDPTMQRITRKLISKYSEQFYTHPAASKNHHEYMSGLAYHTDSMLKLADAMATLYPSLNRSYLYAGIILHDLGKVIELSGPVSPTYTTVGKLIGHINIIVSEIHVVAHELGLNSEAENESLMILEHLVLSHHGKYEYGSPKLPMMREAEIIHYIDNIDARMMMLDRALDATSPGDFTPRIFALENRQFYKPKSEN</sequence>
<accession>A0A5R8Q8Q8</accession>
<keyword evidence="1" id="KW-0378">Hydrolase</keyword>
<evidence type="ECO:0000313" key="3">
    <source>
        <dbReference type="EMBL" id="TLG71559.1"/>
    </source>
</evidence>
<dbReference type="FunFam" id="1.10.3210.10:FF:000008">
    <property type="entry name" value="3'-5' exoribonuclease YhaM"/>
    <property type="match status" value="1"/>
</dbReference>
<evidence type="ECO:0000256" key="1">
    <source>
        <dbReference type="ARBA" id="ARBA00022801"/>
    </source>
</evidence>
<protein>
    <submittedName>
        <fullName evidence="3">HD domain-containing protein</fullName>
    </submittedName>
</protein>
<dbReference type="PANTHER" id="PTHR37294">
    <property type="entry name" value="3'-5' EXORIBONUCLEASE YHAM"/>
    <property type="match status" value="1"/>
</dbReference>
<gene>
    <name evidence="3" type="ORF">FEZ08_10570</name>
</gene>
<dbReference type="InterPro" id="IPR003607">
    <property type="entry name" value="HD/PDEase_dom"/>
</dbReference>
<feature type="domain" description="HD" evidence="2">
    <location>
        <begin position="145"/>
        <end position="266"/>
    </location>
</feature>
<organism evidence="3 4">
    <name type="scientific">Culicoidibacter larvae</name>
    <dbReference type="NCBI Taxonomy" id="2579976"/>
    <lineage>
        <taxon>Bacteria</taxon>
        <taxon>Bacillati</taxon>
        <taxon>Bacillota</taxon>
        <taxon>Culicoidibacteria</taxon>
        <taxon>Culicoidibacterales</taxon>
        <taxon>Culicoidibacteraceae</taxon>
        <taxon>Culicoidibacter</taxon>
    </lineage>
</organism>
<dbReference type="InterPro" id="IPR006674">
    <property type="entry name" value="HD_domain"/>
</dbReference>
<dbReference type="SUPFAM" id="SSF109604">
    <property type="entry name" value="HD-domain/PDEase-like"/>
    <property type="match status" value="1"/>
</dbReference>
<dbReference type="Gene3D" id="1.10.3210.10">
    <property type="entry name" value="Hypothetical protein af1432"/>
    <property type="match status" value="1"/>
</dbReference>
<dbReference type="AlphaFoldDB" id="A0A5R8Q8Q8"/>
<comment type="caution">
    <text evidence="3">The sequence shown here is derived from an EMBL/GenBank/DDBJ whole genome shotgun (WGS) entry which is preliminary data.</text>
</comment>
<dbReference type="GO" id="GO:0016787">
    <property type="term" value="F:hydrolase activity"/>
    <property type="evidence" value="ECO:0007669"/>
    <property type="project" value="UniProtKB-KW"/>
</dbReference>
<dbReference type="EMBL" id="VBWP01000011">
    <property type="protein sequence ID" value="TLG71559.1"/>
    <property type="molecule type" value="Genomic_DNA"/>
</dbReference>
<keyword evidence="4" id="KW-1185">Reference proteome</keyword>
<dbReference type="InParanoid" id="A0A5R8Q8Q8"/>
<dbReference type="PANTHER" id="PTHR37294:SF1">
    <property type="entry name" value="3'-5' EXORIBONUCLEASE YHAM"/>
    <property type="match status" value="1"/>
</dbReference>
<dbReference type="OrthoDB" id="9778453at2"/>
<dbReference type="Proteomes" id="UP000306912">
    <property type="component" value="Unassembled WGS sequence"/>
</dbReference>